<name>A0A1V0UQN3_9BACL</name>
<dbReference type="InterPro" id="IPR052901">
    <property type="entry name" value="Bact_TGase-like"/>
</dbReference>
<evidence type="ECO:0000256" key="1">
    <source>
        <dbReference type="SAM" id="Phobius"/>
    </source>
</evidence>
<evidence type="ECO:0000259" key="2">
    <source>
        <dbReference type="SMART" id="SM00460"/>
    </source>
</evidence>
<feature type="transmembrane region" description="Helical" evidence="1">
    <location>
        <begin position="70"/>
        <end position="88"/>
    </location>
</feature>
<dbReference type="PANTHER" id="PTHR42736:SF1">
    <property type="entry name" value="PROTEIN-GLUTAMINE GAMMA-GLUTAMYLTRANSFERASE"/>
    <property type="match status" value="1"/>
</dbReference>
<dbReference type="Gene3D" id="3.10.620.30">
    <property type="match status" value="1"/>
</dbReference>
<dbReference type="PANTHER" id="PTHR42736">
    <property type="entry name" value="PROTEIN-GLUTAMINE GAMMA-GLUTAMYLTRANSFERASE"/>
    <property type="match status" value="1"/>
</dbReference>
<dbReference type="SMART" id="SM00460">
    <property type="entry name" value="TGc"/>
    <property type="match status" value="1"/>
</dbReference>
<dbReference type="Pfam" id="PF01841">
    <property type="entry name" value="Transglut_core"/>
    <property type="match status" value="1"/>
</dbReference>
<evidence type="ECO:0000313" key="3">
    <source>
        <dbReference type="EMBL" id="ARF67282.1"/>
    </source>
</evidence>
<keyword evidence="1" id="KW-0472">Membrane</keyword>
<evidence type="ECO:0000313" key="4">
    <source>
        <dbReference type="Proteomes" id="UP000192727"/>
    </source>
</evidence>
<reference evidence="3 4" key="1">
    <citation type="submission" date="2017-03" db="EMBL/GenBank/DDBJ databases">
        <title>Paenibacillus larvae genome sequencing.</title>
        <authorList>
            <person name="Dingman D.W."/>
        </authorList>
    </citation>
    <scope>NUCLEOTIDE SEQUENCE [LARGE SCALE GENOMIC DNA]</scope>
    <source>
        <strain evidence="3 4">SAG 10367</strain>
    </source>
</reference>
<dbReference type="Proteomes" id="UP000192727">
    <property type="component" value="Chromosome"/>
</dbReference>
<feature type="transmembrane region" description="Helical" evidence="1">
    <location>
        <begin position="133"/>
        <end position="149"/>
    </location>
</feature>
<dbReference type="InterPro" id="IPR002931">
    <property type="entry name" value="Transglutaminase-like"/>
</dbReference>
<dbReference type="AlphaFoldDB" id="A0A1V0UQN3"/>
<gene>
    <name evidence="3" type="ORF">B7C51_04750</name>
</gene>
<feature type="transmembrane region" description="Helical" evidence="1">
    <location>
        <begin position="12"/>
        <end position="32"/>
    </location>
</feature>
<feature type="transmembrane region" description="Helical" evidence="1">
    <location>
        <begin position="108"/>
        <end position="126"/>
    </location>
</feature>
<proteinExistence type="predicted"/>
<keyword evidence="1" id="KW-1133">Transmembrane helix</keyword>
<feature type="transmembrane region" description="Helical" evidence="1">
    <location>
        <begin position="155"/>
        <end position="177"/>
    </location>
</feature>
<protein>
    <recommendedName>
        <fullName evidence="2">Transglutaminase-like domain-containing protein</fullName>
    </recommendedName>
</protein>
<keyword evidence="1" id="KW-0812">Transmembrane</keyword>
<dbReference type="SUPFAM" id="SSF54001">
    <property type="entry name" value="Cysteine proteinases"/>
    <property type="match status" value="1"/>
</dbReference>
<feature type="transmembrane region" description="Helical" evidence="1">
    <location>
        <begin position="198"/>
        <end position="216"/>
    </location>
</feature>
<accession>A0A1V0UQN3</accession>
<feature type="domain" description="Transglutaminase-like" evidence="2">
    <location>
        <begin position="490"/>
        <end position="576"/>
    </location>
</feature>
<dbReference type="EMBL" id="CP020557">
    <property type="protein sequence ID" value="ARF67282.1"/>
    <property type="molecule type" value="Genomic_DNA"/>
</dbReference>
<dbReference type="RefSeq" id="WP_083038926.1">
    <property type="nucleotide sequence ID" value="NZ_CP020557.1"/>
</dbReference>
<sequence length="742" mass="85142">MPDPRRTPSGWLPQSLMAILTFLYLLQFVLWIRKEDNWWLPETALAVTLTLIIMLTIYMVPKLGLTFRNAIQLILTGIMLIWLTMGLFEKYDLPAYWTLSVKLAYIQFYFLLWFVLATWWVFNIVMWMTKSKFTIGLLAFIGILIFGIRDSFSNLYLWKHVGVLLFCVLSMLVIRHLDEFKKRAPESWKQLKRSPGPVIVPFLILLILSLTIGTLAPSINPVLTDPYTAWKRYKGEAVSAFGNPEDQSNLSPETPLSNVLSSVSGYSRDDSKLGGSFRFDYTPIMTVHTNYRGYWRGETRSLYNGEGWEKDPIEQKALLTDVSKNTTLAKDPKWDMSKLKTREVTQTVTMLNNTTYPVLFAAYRPVKVVSMESPFSFIKWSANQSELRMKQDEIYPSTYEIVSEVPLLDVDGLRQVDFEQLNPNTVSNYLQLPSGLPGRVKQLALDITKNEPNIYDKVKRIEQYLSTTYPYTNTPNENKRQSNDFVDGFLFEVKEGYCDYFSSSMVVLTRSLGIPARWVKGYASGTNPSQMNTDDGVRFRMDSNAAGEYTVRNSDAHSWVEVYFPGYGWIPFEPTSGFTFPYSAAPEESPKEAQATSAPLPTPQPVQNSSKNYSAVYVTLGILAGAAAASYLFILLGGPNWVKRKLNPMYGASADQKLIHDIHKLMKLYKKKGYRYEPYETIRETVKRWGEEEPEMKPYWDSLLTLFEKATYSPHQLNRVDEEKAHANIQKLYAYIKSRKRG</sequence>
<feature type="transmembrane region" description="Helical" evidence="1">
    <location>
        <begin position="615"/>
        <end position="636"/>
    </location>
</feature>
<organism evidence="3 4">
    <name type="scientific">Paenibacillus larvae subsp. pulvifaciens</name>
    <dbReference type="NCBI Taxonomy" id="1477"/>
    <lineage>
        <taxon>Bacteria</taxon>
        <taxon>Bacillati</taxon>
        <taxon>Bacillota</taxon>
        <taxon>Bacilli</taxon>
        <taxon>Bacillales</taxon>
        <taxon>Paenibacillaceae</taxon>
        <taxon>Paenibacillus</taxon>
    </lineage>
</organism>
<dbReference type="InterPro" id="IPR038765">
    <property type="entry name" value="Papain-like_cys_pep_sf"/>
</dbReference>
<feature type="transmembrane region" description="Helical" evidence="1">
    <location>
        <begin position="38"/>
        <end position="58"/>
    </location>
</feature>